<keyword evidence="8" id="KW-0636">Prenylation</keyword>
<dbReference type="SMART" id="SM00173">
    <property type="entry name" value="RAS"/>
    <property type="match status" value="1"/>
</dbReference>
<evidence type="ECO:0000313" key="12">
    <source>
        <dbReference type="Proteomes" id="UP001233999"/>
    </source>
</evidence>
<dbReference type="NCBIfam" id="TIGR00231">
    <property type="entry name" value="small_GTP"/>
    <property type="match status" value="1"/>
</dbReference>
<dbReference type="EMBL" id="JASPKZ010007245">
    <property type="protein sequence ID" value="KAJ9585851.1"/>
    <property type="molecule type" value="Genomic_DNA"/>
</dbReference>
<evidence type="ECO:0000256" key="1">
    <source>
        <dbReference type="ARBA" id="ARBA00004193"/>
    </source>
</evidence>
<dbReference type="AlphaFoldDB" id="A0AAD8EDC4"/>
<feature type="region of interest" description="Disordered" evidence="10">
    <location>
        <begin position="221"/>
        <end position="242"/>
    </location>
</feature>
<keyword evidence="2" id="KW-1003">Cell membrane</keyword>
<evidence type="ECO:0000256" key="9">
    <source>
        <dbReference type="ARBA" id="ARBA00038061"/>
    </source>
</evidence>
<keyword evidence="12" id="KW-1185">Reference proteome</keyword>
<dbReference type="GO" id="GO:0005886">
    <property type="term" value="C:plasma membrane"/>
    <property type="evidence" value="ECO:0007669"/>
    <property type="project" value="UniProtKB-SubCell"/>
</dbReference>
<keyword evidence="6" id="KW-0472">Membrane</keyword>
<dbReference type="PROSITE" id="PS51419">
    <property type="entry name" value="RAB"/>
    <property type="match status" value="1"/>
</dbReference>
<evidence type="ECO:0000313" key="11">
    <source>
        <dbReference type="EMBL" id="KAJ9585851.1"/>
    </source>
</evidence>
<reference evidence="11" key="1">
    <citation type="journal article" date="2023" name="IScience">
        <title>Live-bearing cockroach genome reveals convergent evolutionary mechanisms linked to viviparity in insects and beyond.</title>
        <authorList>
            <person name="Fouks B."/>
            <person name="Harrison M.C."/>
            <person name="Mikhailova A.A."/>
            <person name="Marchal E."/>
            <person name="English S."/>
            <person name="Carruthers M."/>
            <person name="Jennings E.C."/>
            <person name="Chiamaka E.L."/>
            <person name="Frigard R.A."/>
            <person name="Pippel M."/>
            <person name="Attardo G.M."/>
            <person name="Benoit J.B."/>
            <person name="Bornberg-Bauer E."/>
            <person name="Tobe S.S."/>
        </authorList>
    </citation>
    <scope>NUCLEOTIDE SEQUENCE</scope>
    <source>
        <strain evidence="11">Stay&amp;Tobe</strain>
    </source>
</reference>
<dbReference type="InterPro" id="IPR005225">
    <property type="entry name" value="Small_GTP-bd"/>
</dbReference>
<dbReference type="SUPFAM" id="SSF52540">
    <property type="entry name" value="P-loop containing nucleoside triphosphate hydrolases"/>
    <property type="match status" value="1"/>
</dbReference>
<protein>
    <recommendedName>
        <fullName evidence="13">GTP-binding protein Rhes</fullName>
    </recommendedName>
</protein>
<dbReference type="SMART" id="SM00174">
    <property type="entry name" value="RHO"/>
    <property type="match status" value="1"/>
</dbReference>
<comment type="caution">
    <text evidence="11">The sequence shown here is derived from an EMBL/GenBank/DDBJ whole genome shotgun (WGS) entry which is preliminary data.</text>
</comment>
<evidence type="ECO:0000256" key="4">
    <source>
        <dbReference type="ARBA" id="ARBA00022741"/>
    </source>
</evidence>
<dbReference type="SMART" id="SM00175">
    <property type="entry name" value="RAB"/>
    <property type="match status" value="1"/>
</dbReference>
<dbReference type="InterPro" id="IPR001806">
    <property type="entry name" value="Small_GTPase"/>
</dbReference>
<feature type="region of interest" description="Disordered" evidence="10">
    <location>
        <begin position="1"/>
        <end position="36"/>
    </location>
</feature>
<keyword evidence="5" id="KW-0342">GTP-binding</keyword>
<accession>A0AAD8EDC4</accession>
<sequence>MPGAGGRLRLPSLGTESTSSSSGSQGSTGVTERTKQKHRVVLMGSARVGKTSIISQFLYDRFSPRYRETVEELHRGEYELQDGASLTLDILDTSGAFQFPAMRALSISTADAFILVYSIDDSETWEEIRRLRDQILESRGLRVPIVVVGNKCDLAEEGKRAVPREIAETIALFDWECGYIECSAKQNLHIIDVFKELLVQAKVRYNLSPAVRRRRQSLPNYVTGSGSTKNKHMLKRNSCTVA</sequence>
<keyword evidence="3" id="KW-0488">Methylation</keyword>
<reference evidence="11" key="2">
    <citation type="submission" date="2023-05" db="EMBL/GenBank/DDBJ databases">
        <authorList>
            <person name="Fouks B."/>
        </authorList>
    </citation>
    <scope>NUCLEOTIDE SEQUENCE</scope>
    <source>
        <strain evidence="11">Stay&amp;Tobe</strain>
        <tissue evidence="11">Testes</tissue>
    </source>
</reference>
<evidence type="ECO:0000256" key="6">
    <source>
        <dbReference type="ARBA" id="ARBA00023136"/>
    </source>
</evidence>
<gene>
    <name evidence="11" type="ORF">L9F63_020493</name>
</gene>
<dbReference type="Gene3D" id="3.40.50.300">
    <property type="entry name" value="P-loop containing nucleotide triphosphate hydrolases"/>
    <property type="match status" value="1"/>
</dbReference>
<dbReference type="PANTHER" id="PTHR46149">
    <property type="entry name" value="MIP08469P"/>
    <property type="match status" value="1"/>
</dbReference>
<keyword evidence="4" id="KW-0547">Nucleotide-binding</keyword>
<keyword evidence="7" id="KW-0449">Lipoprotein</keyword>
<dbReference type="InterPro" id="IPR027417">
    <property type="entry name" value="P-loop_NTPase"/>
</dbReference>
<name>A0AAD8EDC4_DIPPU</name>
<dbReference type="PANTHER" id="PTHR46149:SF7">
    <property type="entry name" value="GTP-BINDING PROTEIN DI-RAS2"/>
    <property type="match status" value="1"/>
</dbReference>
<dbReference type="GO" id="GO:0003924">
    <property type="term" value="F:GTPase activity"/>
    <property type="evidence" value="ECO:0007669"/>
    <property type="project" value="InterPro"/>
</dbReference>
<dbReference type="FunFam" id="3.40.50.300:FF:000475">
    <property type="entry name" value="GTP-binding protein Rhes"/>
    <property type="match status" value="1"/>
</dbReference>
<evidence type="ECO:0000256" key="5">
    <source>
        <dbReference type="ARBA" id="ARBA00023134"/>
    </source>
</evidence>
<evidence type="ECO:0000256" key="7">
    <source>
        <dbReference type="ARBA" id="ARBA00023288"/>
    </source>
</evidence>
<dbReference type="Pfam" id="PF00071">
    <property type="entry name" value="Ras"/>
    <property type="match status" value="1"/>
</dbReference>
<dbReference type="PRINTS" id="PR00449">
    <property type="entry name" value="RASTRNSFRMNG"/>
</dbReference>
<evidence type="ECO:0000256" key="10">
    <source>
        <dbReference type="SAM" id="MobiDB-lite"/>
    </source>
</evidence>
<comment type="similarity">
    <text evidence="9">Belongs to the small GTPase superfamily. RasD family.</text>
</comment>
<organism evidence="11 12">
    <name type="scientific">Diploptera punctata</name>
    <name type="common">Pacific beetle cockroach</name>
    <dbReference type="NCBI Taxonomy" id="6984"/>
    <lineage>
        <taxon>Eukaryota</taxon>
        <taxon>Metazoa</taxon>
        <taxon>Ecdysozoa</taxon>
        <taxon>Arthropoda</taxon>
        <taxon>Hexapoda</taxon>
        <taxon>Insecta</taxon>
        <taxon>Pterygota</taxon>
        <taxon>Neoptera</taxon>
        <taxon>Polyneoptera</taxon>
        <taxon>Dictyoptera</taxon>
        <taxon>Blattodea</taxon>
        <taxon>Blaberoidea</taxon>
        <taxon>Blaberidae</taxon>
        <taxon>Diplopterinae</taxon>
        <taxon>Diploptera</taxon>
    </lineage>
</organism>
<dbReference type="GO" id="GO:0005525">
    <property type="term" value="F:GTP binding"/>
    <property type="evidence" value="ECO:0007669"/>
    <property type="project" value="UniProtKB-KW"/>
</dbReference>
<proteinExistence type="inferred from homology"/>
<dbReference type="Proteomes" id="UP001233999">
    <property type="component" value="Unassembled WGS sequence"/>
</dbReference>
<dbReference type="InterPro" id="IPR052236">
    <property type="entry name" value="Small_GTPase_RasD"/>
</dbReference>
<feature type="compositionally biased region" description="Low complexity" evidence="10">
    <location>
        <begin position="12"/>
        <end position="31"/>
    </location>
</feature>
<evidence type="ECO:0000256" key="2">
    <source>
        <dbReference type="ARBA" id="ARBA00022475"/>
    </source>
</evidence>
<evidence type="ECO:0000256" key="8">
    <source>
        <dbReference type="ARBA" id="ARBA00023289"/>
    </source>
</evidence>
<comment type="subcellular location">
    <subcellularLocation>
        <location evidence="1">Cell membrane</location>
        <topology evidence="1">Lipid-anchor</topology>
    </subcellularLocation>
</comment>
<evidence type="ECO:0008006" key="13">
    <source>
        <dbReference type="Google" id="ProtNLM"/>
    </source>
</evidence>
<evidence type="ECO:0000256" key="3">
    <source>
        <dbReference type="ARBA" id="ARBA00022481"/>
    </source>
</evidence>
<dbReference type="PROSITE" id="PS51421">
    <property type="entry name" value="RAS"/>
    <property type="match status" value="1"/>
</dbReference>